<evidence type="ECO:0000256" key="2">
    <source>
        <dbReference type="ARBA" id="ARBA00023274"/>
    </source>
</evidence>
<keyword evidence="2" id="KW-0687">Ribonucleoprotein</keyword>
<evidence type="ECO:0000256" key="1">
    <source>
        <dbReference type="ARBA" id="ARBA00022980"/>
    </source>
</evidence>
<evidence type="ECO:0000259" key="3">
    <source>
        <dbReference type="Pfam" id="PF00338"/>
    </source>
</evidence>
<dbReference type="Gene3D" id="3.30.70.600">
    <property type="entry name" value="Ribosomal protein S10 domain"/>
    <property type="match status" value="1"/>
</dbReference>
<organism evidence="4 5">
    <name type="scientific">Cardiosporidium cionae</name>
    <dbReference type="NCBI Taxonomy" id="476202"/>
    <lineage>
        <taxon>Eukaryota</taxon>
        <taxon>Sar</taxon>
        <taxon>Alveolata</taxon>
        <taxon>Apicomplexa</taxon>
        <taxon>Aconoidasida</taxon>
        <taxon>Nephromycida</taxon>
        <taxon>Cardiosporidium</taxon>
    </lineage>
</organism>
<dbReference type="InterPro" id="IPR036838">
    <property type="entry name" value="Ribosomal_uS10_dom_sf"/>
</dbReference>
<dbReference type="Pfam" id="PF00338">
    <property type="entry name" value="Ribosomal_S10"/>
    <property type="match status" value="1"/>
</dbReference>
<evidence type="ECO:0000313" key="5">
    <source>
        <dbReference type="Proteomes" id="UP000823046"/>
    </source>
</evidence>
<keyword evidence="5" id="KW-1185">Reference proteome</keyword>
<dbReference type="InterPro" id="IPR027486">
    <property type="entry name" value="Ribosomal_uS10_dom"/>
</dbReference>
<evidence type="ECO:0000313" key="4">
    <source>
        <dbReference type="EMBL" id="KAF8820209.1"/>
    </source>
</evidence>
<sequence length="180" mass="20862">MSALDYSLAWLKVVYTARQTSHLHTTVTNLRRILETASLPLPVPCRLPRRQWRVTYLKSPFKHKHSIRHYVFNDFRYAFTFYDVKNPQLCMSAVLGALSAQTGCACNFAWRFPGTGNPPLSAENALKSDSLHCEQHETPQVKSSRIYNYRKEERAIARISANVEKKNLHWFINKNKNSHV</sequence>
<gene>
    <name evidence="4" type="ORF">IE077_000546</name>
</gene>
<proteinExistence type="predicted"/>
<dbReference type="SUPFAM" id="SSF54999">
    <property type="entry name" value="Ribosomal protein S10"/>
    <property type="match status" value="1"/>
</dbReference>
<feature type="domain" description="Small ribosomal subunit protein uS10" evidence="3">
    <location>
        <begin position="16"/>
        <end position="86"/>
    </location>
</feature>
<keyword evidence="1" id="KW-0689">Ribosomal protein</keyword>
<name>A0ABQ7J885_9APIC</name>
<accession>A0ABQ7J885</accession>
<dbReference type="EMBL" id="JADAQX010000446">
    <property type="protein sequence ID" value="KAF8820209.1"/>
    <property type="molecule type" value="Genomic_DNA"/>
</dbReference>
<dbReference type="Proteomes" id="UP000823046">
    <property type="component" value="Unassembled WGS sequence"/>
</dbReference>
<comment type="caution">
    <text evidence="4">The sequence shown here is derived from an EMBL/GenBank/DDBJ whole genome shotgun (WGS) entry which is preliminary data.</text>
</comment>
<protein>
    <recommendedName>
        <fullName evidence="3">Small ribosomal subunit protein uS10 domain-containing protein</fullName>
    </recommendedName>
</protein>
<reference evidence="4 5" key="1">
    <citation type="journal article" date="2020" name="bioRxiv">
        <title>Metabolic contributions of an alphaproteobacterial endosymbiont in the apicomplexan Cardiosporidium cionae.</title>
        <authorList>
            <person name="Hunter E.S."/>
            <person name="Paight C.J."/>
            <person name="Lane C.E."/>
        </authorList>
    </citation>
    <scope>NUCLEOTIDE SEQUENCE [LARGE SCALE GENOMIC DNA]</scope>
    <source>
        <strain evidence="4">ESH_2018</strain>
    </source>
</reference>